<evidence type="ECO:0000259" key="14">
    <source>
        <dbReference type="SMART" id="SM00918"/>
    </source>
</evidence>
<evidence type="ECO:0000313" key="15">
    <source>
        <dbReference type="EMBL" id="KAK4328126.1"/>
    </source>
</evidence>
<dbReference type="PANTHER" id="PTHR42643:SF30">
    <property type="entry name" value="IONOTROPIC RECEPTOR 40A-RELATED"/>
    <property type="match status" value="1"/>
</dbReference>
<dbReference type="Pfam" id="PF10613">
    <property type="entry name" value="Lig_chan-Glu_bd"/>
    <property type="match status" value="1"/>
</dbReference>
<keyword evidence="10" id="KW-0325">Glycoprotein</keyword>
<feature type="transmembrane region" description="Helical" evidence="13">
    <location>
        <begin position="355"/>
        <end position="373"/>
    </location>
</feature>
<dbReference type="GO" id="GO:0005886">
    <property type="term" value="C:plasma membrane"/>
    <property type="evidence" value="ECO:0007669"/>
    <property type="project" value="UniProtKB-SubCell"/>
</dbReference>
<keyword evidence="3" id="KW-0813">Transport</keyword>
<dbReference type="PANTHER" id="PTHR42643">
    <property type="entry name" value="IONOTROPIC RECEPTOR 20A-RELATED"/>
    <property type="match status" value="1"/>
</dbReference>
<dbReference type="AlphaFoldDB" id="A0AAE1QJZ8"/>
<sequence>MSAVCHLSQSVSIKNRVRKATVLSSLASLLLQTSVRRDVYIVYDSASTGIQEMVETWFDALVDISIVTYEYTSKRESLKHIITSTTNNTPRYIVLHCTYNNTVDIFNKVRSKSLESLRVRWVVVTREQSLINALSNVLREGTHVSVILCVVVSECNIFTSYVDEDSNVRLTNVAAWRDRNTGGDREEEHQTRKIENEWRENCCRKTREKAWTVFPELTHTYTNLVGRELVVATVNNFPFFNLLYRDGLPPLPHTGIDFNIVQALATTLNFTYRVQEPSDRRWGGPEADGTVSGMIGEVASHRAHFAINEITITRRRETVVDFTQPYYLESTTLVSRAPAELPRAMAVFKPFHLEVWGLLLLVTFLTGPVVFILSRGHNFCVNQYDWSESAGMEETEVDIEGNCDGLVNVGVICFNMFRSVVIQGNRLTARSWSIRMVLFSWYAFCVILYALYAGTLTAYMTKPSYERPIDSLEDLLKAHKDGYVPAVQEGTSMQQVLKVGVTGVCFGY</sequence>
<evidence type="ECO:0000256" key="10">
    <source>
        <dbReference type="ARBA" id="ARBA00023180"/>
    </source>
</evidence>
<accession>A0AAE1QJZ8</accession>
<feature type="transmembrane region" description="Helical" evidence="13">
    <location>
        <begin position="436"/>
        <end position="460"/>
    </location>
</feature>
<keyword evidence="9" id="KW-0675">Receptor</keyword>
<evidence type="ECO:0000256" key="2">
    <source>
        <dbReference type="ARBA" id="ARBA00008685"/>
    </source>
</evidence>
<dbReference type="EMBL" id="JAWZYT010000097">
    <property type="protein sequence ID" value="KAK4328126.1"/>
    <property type="molecule type" value="Genomic_DNA"/>
</dbReference>
<dbReference type="InterPro" id="IPR052192">
    <property type="entry name" value="Insect_Ionotropic_Sensory_Rcpt"/>
</dbReference>
<evidence type="ECO:0000256" key="13">
    <source>
        <dbReference type="SAM" id="Phobius"/>
    </source>
</evidence>
<evidence type="ECO:0000256" key="7">
    <source>
        <dbReference type="ARBA" id="ARBA00023065"/>
    </source>
</evidence>
<comment type="caution">
    <text evidence="15">The sequence shown here is derived from an EMBL/GenBank/DDBJ whole genome shotgun (WGS) entry which is preliminary data.</text>
</comment>
<dbReference type="Gene3D" id="3.40.190.10">
    <property type="entry name" value="Periplasmic binding protein-like II"/>
    <property type="match status" value="1"/>
</dbReference>
<feature type="domain" description="Ionotropic glutamate receptor L-glutamate and glycine-binding" evidence="14">
    <location>
        <begin position="238"/>
        <end position="300"/>
    </location>
</feature>
<evidence type="ECO:0000256" key="5">
    <source>
        <dbReference type="ARBA" id="ARBA00022692"/>
    </source>
</evidence>
<evidence type="ECO:0000256" key="3">
    <source>
        <dbReference type="ARBA" id="ARBA00022448"/>
    </source>
</evidence>
<dbReference type="GO" id="GO:0015276">
    <property type="term" value="F:ligand-gated monoatomic ion channel activity"/>
    <property type="evidence" value="ECO:0007669"/>
    <property type="project" value="InterPro"/>
</dbReference>
<keyword evidence="12" id="KW-0407">Ion channel</keyword>
<comment type="similarity">
    <text evidence="2">Belongs to the glutamate-gated ion channel (TC 1.A.10.1) family.</text>
</comment>
<keyword evidence="7" id="KW-0406">Ion transport</keyword>
<reference evidence="15" key="1">
    <citation type="submission" date="2023-11" db="EMBL/GenBank/DDBJ databases">
        <title>Genome assemblies of two species of porcelain crab, Petrolisthes cinctipes and Petrolisthes manimaculis (Anomura: Porcellanidae).</title>
        <authorList>
            <person name="Angst P."/>
        </authorList>
    </citation>
    <scope>NUCLEOTIDE SEQUENCE</scope>
    <source>
        <strain evidence="15">PB745_02</strain>
        <tissue evidence="15">Gill</tissue>
    </source>
</reference>
<keyword evidence="4" id="KW-1003">Cell membrane</keyword>
<dbReference type="Proteomes" id="UP001292094">
    <property type="component" value="Unassembled WGS sequence"/>
</dbReference>
<dbReference type="InterPro" id="IPR001320">
    <property type="entry name" value="Iontro_rcpt_C"/>
</dbReference>
<evidence type="ECO:0000256" key="4">
    <source>
        <dbReference type="ARBA" id="ARBA00022475"/>
    </source>
</evidence>
<keyword evidence="5 13" id="KW-0812">Transmembrane</keyword>
<keyword evidence="16" id="KW-1185">Reference proteome</keyword>
<name>A0AAE1QJZ8_9EUCA</name>
<organism evidence="15 16">
    <name type="scientific">Petrolisthes manimaculis</name>
    <dbReference type="NCBI Taxonomy" id="1843537"/>
    <lineage>
        <taxon>Eukaryota</taxon>
        <taxon>Metazoa</taxon>
        <taxon>Ecdysozoa</taxon>
        <taxon>Arthropoda</taxon>
        <taxon>Crustacea</taxon>
        <taxon>Multicrustacea</taxon>
        <taxon>Malacostraca</taxon>
        <taxon>Eumalacostraca</taxon>
        <taxon>Eucarida</taxon>
        <taxon>Decapoda</taxon>
        <taxon>Pleocyemata</taxon>
        <taxon>Anomura</taxon>
        <taxon>Galatheoidea</taxon>
        <taxon>Porcellanidae</taxon>
        <taxon>Petrolisthes</taxon>
    </lineage>
</organism>
<keyword evidence="6 13" id="KW-1133">Transmembrane helix</keyword>
<evidence type="ECO:0000256" key="1">
    <source>
        <dbReference type="ARBA" id="ARBA00004651"/>
    </source>
</evidence>
<proteinExistence type="inferred from homology"/>
<evidence type="ECO:0000256" key="12">
    <source>
        <dbReference type="ARBA" id="ARBA00023303"/>
    </source>
</evidence>
<gene>
    <name evidence="15" type="ORF">Pmani_001447</name>
</gene>
<dbReference type="InterPro" id="IPR019594">
    <property type="entry name" value="Glu/Gly-bd"/>
</dbReference>
<evidence type="ECO:0000313" key="16">
    <source>
        <dbReference type="Proteomes" id="UP001292094"/>
    </source>
</evidence>
<dbReference type="Pfam" id="PF00060">
    <property type="entry name" value="Lig_chan"/>
    <property type="match status" value="1"/>
</dbReference>
<keyword evidence="11" id="KW-1071">Ligand-gated ion channel</keyword>
<dbReference type="Gene3D" id="1.10.287.70">
    <property type="match status" value="1"/>
</dbReference>
<evidence type="ECO:0000256" key="9">
    <source>
        <dbReference type="ARBA" id="ARBA00023170"/>
    </source>
</evidence>
<evidence type="ECO:0000256" key="8">
    <source>
        <dbReference type="ARBA" id="ARBA00023136"/>
    </source>
</evidence>
<dbReference type="SUPFAM" id="SSF53850">
    <property type="entry name" value="Periplasmic binding protein-like II"/>
    <property type="match status" value="1"/>
</dbReference>
<dbReference type="SMART" id="SM00918">
    <property type="entry name" value="Lig_chan-Glu_bd"/>
    <property type="match status" value="1"/>
</dbReference>
<evidence type="ECO:0000256" key="6">
    <source>
        <dbReference type="ARBA" id="ARBA00022989"/>
    </source>
</evidence>
<keyword evidence="8 13" id="KW-0472">Membrane</keyword>
<dbReference type="GO" id="GO:0050906">
    <property type="term" value="P:detection of stimulus involved in sensory perception"/>
    <property type="evidence" value="ECO:0007669"/>
    <property type="project" value="UniProtKB-ARBA"/>
</dbReference>
<evidence type="ECO:0000256" key="11">
    <source>
        <dbReference type="ARBA" id="ARBA00023286"/>
    </source>
</evidence>
<comment type="subcellular location">
    <subcellularLocation>
        <location evidence="1">Cell membrane</location>
        <topology evidence="1">Multi-pass membrane protein</topology>
    </subcellularLocation>
</comment>
<protein>
    <recommendedName>
        <fullName evidence="14">Ionotropic glutamate receptor L-glutamate and glycine-binding domain-containing protein</fullName>
    </recommendedName>
</protein>